<dbReference type="eggNOG" id="COG0177">
    <property type="taxonomic scope" value="Bacteria"/>
</dbReference>
<dbReference type="Pfam" id="PF09674">
    <property type="entry name" value="DUF2400"/>
    <property type="match status" value="1"/>
</dbReference>
<gene>
    <name evidence="1" type="ORF">Apau_0484</name>
</gene>
<evidence type="ECO:0000313" key="1">
    <source>
        <dbReference type="EMBL" id="EFQ22918.1"/>
    </source>
</evidence>
<dbReference type="InterPro" id="IPR014127">
    <property type="entry name" value="CHP02757"/>
</dbReference>
<dbReference type="EMBL" id="CM001022">
    <property type="protein sequence ID" value="EFQ22918.1"/>
    <property type="molecule type" value="Genomic_DNA"/>
</dbReference>
<evidence type="ECO:0008006" key="3">
    <source>
        <dbReference type="Google" id="ProtNLM"/>
    </source>
</evidence>
<dbReference type="PaxDb" id="584708-Apau_0484"/>
<organism evidence="1 2">
    <name type="scientific">Aminomonas paucivorans DSM 12260</name>
    <dbReference type="NCBI Taxonomy" id="584708"/>
    <lineage>
        <taxon>Bacteria</taxon>
        <taxon>Thermotogati</taxon>
        <taxon>Synergistota</taxon>
        <taxon>Synergistia</taxon>
        <taxon>Synergistales</taxon>
        <taxon>Synergistaceae</taxon>
        <taxon>Aminomonas</taxon>
    </lineage>
</organism>
<sequence length="266" mass="29270">MTRVLAAYLEETYRAFHRPETIHPDPLEVPRRYPFGEDREVTALLAALYAYGRVRQILTTLDRLLAPLGPRPASVLRDGALPGAFCAPAHRFTSCEQTLGLLAGTGAVLREFGSLEGAFLRGGVPTCREDLLEALEGFAALLAERSGTDGAFLLPRPSGKSACKRWFLFLRWMVREDEVDPGGWRGIPRSALVVPLDAHMFRFGREWGLIRRASPDLKSALELTEALAAVDPQDPVRFDFSLTRRGILGEGTLDRSPALGVSFPPS</sequence>
<keyword evidence="2" id="KW-1185">Reference proteome</keyword>
<dbReference type="HOGENOM" id="CLU_064298_0_0_0"/>
<protein>
    <recommendedName>
        <fullName evidence="3">TIGR02757 family protein</fullName>
    </recommendedName>
</protein>
<dbReference type="NCBIfam" id="TIGR02757">
    <property type="entry name" value="TIGR02757 family protein"/>
    <property type="match status" value="1"/>
</dbReference>
<accession>E3CZY6</accession>
<dbReference type="AlphaFoldDB" id="E3CZY6"/>
<dbReference type="STRING" id="584708.Apau_0484"/>
<evidence type="ECO:0000313" key="2">
    <source>
        <dbReference type="Proteomes" id="UP000005096"/>
    </source>
</evidence>
<dbReference type="RefSeq" id="WP_006300072.1">
    <property type="nucleotide sequence ID" value="NZ_CM001022.1"/>
</dbReference>
<proteinExistence type="predicted"/>
<name>E3CZY6_9BACT</name>
<dbReference type="OrthoDB" id="9773332at2"/>
<reference evidence="1 2" key="1">
    <citation type="journal article" date="2010" name="Stand. Genomic Sci.">
        <title>Non-contiguous finished genome sequence of Aminomonas paucivorans type strain (GLU-3).</title>
        <authorList>
            <person name="Pitluck S."/>
            <person name="Yasawong M."/>
            <person name="Held B."/>
            <person name="Lapidus A."/>
            <person name="Nolan M."/>
            <person name="Copeland A."/>
            <person name="Lucas S."/>
            <person name="Del Rio T.G."/>
            <person name="Tice H."/>
            <person name="Cheng J.F."/>
            <person name="Chertkov O."/>
            <person name="Goodwin L."/>
            <person name="Tapia R."/>
            <person name="Han C."/>
            <person name="Liolios K."/>
            <person name="Ivanova N."/>
            <person name="Mavromatis K."/>
            <person name="Ovchinnikova G."/>
            <person name="Pati A."/>
            <person name="Chen A."/>
            <person name="Palaniappan K."/>
            <person name="Land M."/>
            <person name="Hauser L."/>
            <person name="Chang Y.J."/>
            <person name="Jeffries C.D."/>
            <person name="Pukall R."/>
            <person name="Spring S."/>
            <person name="Rohde M."/>
            <person name="Sikorski J."/>
            <person name="Goker M."/>
            <person name="Woyke T."/>
            <person name="Bristow J."/>
            <person name="Eisen J.A."/>
            <person name="Markowitz V."/>
            <person name="Hugenholtz P."/>
            <person name="Kyrpides N.C."/>
            <person name="Klenk H.P."/>
        </authorList>
    </citation>
    <scope>NUCLEOTIDE SEQUENCE [LARGE SCALE GENOMIC DNA]</scope>
    <source>
        <strain evidence="1 2">DSM 12260</strain>
    </source>
</reference>
<dbReference type="Proteomes" id="UP000005096">
    <property type="component" value="Chromosome"/>
</dbReference>